<dbReference type="OrthoDB" id="396397at2"/>
<evidence type="ECO:0000313" key="4">
    <source>
        <dbReference type="Proteomes" id="UP000290243"/>
    </source>
</evidence>
<keyword evidence="2" id="KW-0472">Membrane</keyword>
<organism evidence="3 4">
    <name type="scientific">Mycoplasmopsis maculosa</name>
    <dbReference type="NCBI Taxonomy" id="114885"/>
    <lineage>
        <taxon>Bacteria</taxon>
        <taxon>Bacillati</taxon>
        <taxon>Mycoplasmatota</taxon>
        <taxon>Mycoplasmoidales</taxon>
        <taxon>Metamycoplasmataceae</taxon>
        <taxon>Mycoplasmopsis</taxon>
    </lineage>
</organism>
<evidence type="ECO:0000256" key="1">
    <source>
        <dbReference type="SAM" id="Coils"/>
    </source>
</evidence>
<evidence type="ECO:0000313" key="3">
    <source>
        <dbReference type="EMBL" id="VEU75247.1"/>
    </source>
</evidence>
<protein>
    <submittedName>
        <fullName evidence="3">Uncharacterized protein</fullName>
    </submittedName>
</protein>
<dbReference type="KEGG" id="mmau:NCTC10168_00164"/>
<proteinExistence type="predicted"/>
<accession>A0A449B3S9</accession>
<reference evidence="3 4" key="1">
    <citation type="submission" date="2019-01" db="EMBL/GenBank/DDBJ databases">
        <authorList>
            <consortium name="Pathogen Informatics"/>
        </authorList>
    </citation>
    <scope>NUCLEOTIDE SEQUENCE [LARGE SCALE GENOMIC DNA]</scope>
    <source>
        <strain evidence="3 4">NCTC10168</strain>
    </source>
</reference>
<keyword evidence="4" id="KW-1185">Reference proteome</keyword>
<dbReference type="Proteomes" id="UP000290243">
    <property type="component" value="Chromosome"/>
</dbReference>
<name>A0A449B3S9_9BACT</name>
<dbReference type="EMBL" id="LR215037">
    <property type="protein sequence ID" value="VEU75247.1"/>
    <property type="molecule type" value="Genomic_DNA"/>
</dbReference>
<dbReference type="AlphaFoldDB" id="A0A449B3S9"/>
<sequence length="285" mass="33829">MRKTALLYDKNESIFNWTIKNPKQDTFLAKFKSRNEAIEYLITKNEEIYIDVFNKKGFIEGEIVIFHNEKNNKILLIPNTMDNDNGQYEDFCAEFGIDYLTFAKSDDLNEIRRKLHNIKFIEGDSFDKWFLTQTEIIRKDKKYYISGYANDKILRNELDKLLKFEQIIENKSKKIEKIKNNRNNKNNVSFFIDTKEVNNNSKKENNLKKNDTLIDFNPENSETIILDKEFLNEKNNIDVQHKKQKNKKSRITVAIFSIFLILLILSIIALGIIWYINPDLFIVTK</sequence>
<dbReference type="NCBIfam" id="NF045932">
    <property type="entry name" value="MAG3090_fam_N"/>
    <property type="match status" value="1"/>
</dbReference>
<feature type="coiled-coil region" evidence="1">
    <location>
        <begin position="161"/>
        <end position="188"/>
    </location>
</feature>
<keyword evidence="2" id="KW-1133">Transmembrane helix</keyword>
<gene>
    <name evidence="3" type="ORF">NCTC10168_00164</name>
</gene>
<evidence type="ECO:0000256" key="2">
    <source>
        <dbReference type="SAM" id="Phobius"/>
    </source>
</evidence>
<feature type="transmembrane region" description="Helical" evidence="2">
    <location>
        <begin position="251"/>
        <end position="276"/>
    </location>
</feature>
<keyword evidence="1" id="KW-0175">Coiled coil</keyword>
<dbReference type="RefSeq" id="WP_129646185.1">
    <property type="nucleotide sequence ID" value="NZ_LR215037.1"/>
</dbReference>
<keyword evidence="2" id="KW-0812">Transmembrane</keyword>